<sequence length="331" mass="36555">MSAAGSRSAVLDGVRGLSIVTVLVAHWLPLNALRPRLNESVGMLGMALFFVLSGYFIGKQVLVHVHPLEFVAKRLLRILPLAWLVAVVVAAIWHFPPSALAAHLLFYANLSDAGMRVPLDHYWSLCVELQFYALATALLLFRPGVSRVLVPALLVAVTGYRVYMSGYSGSITWYRIDDILAGFVLAILLHSPSRREAIGFFERPAVLWGAAALLCLACYNVDGNVASFLRPYAVLCLTGALLCQPRSAAAAFLSRPFWTYLATVSFAVYVLHVPLEHTWLGSGDVTEKYLKRPLLLAAVFLLAHLSTFYFERHFIAMGHRLRMSNDAVRSV</sequence>
<dbReference type="GO" id="GO:0016747">
    <property type="term" value="F:acyltransferase activity, transferring groups other than amino-acyl groups"/>
    <property type="evidence" value="ECO:0007669"/>
    <property type="project" value="InterPro"/>
</dbReference>
<name>A0A2G9C6K0_9BURK</name>
<feature type="transmembrane region" description="Helical" evidence="1">
    <location>
        <begin position="148"/>
        <end position="167"/>
    </location>
</feature>
<keyword evidence="3" id="KW-0012">Acyltransferase</keyword>
<dbReference type="GO" id="GO:0000271">
    <property type="term" value="P:polysaccharide biosynthetic process"/>
    <property type="evidence" value="ECO:0007669"/>
    <property type="project" value="TreeGrafter"/>
</dbReference>
<protein>
    <submittedName>
        <fullName evidence="3">Acyltransferase</fullName>
    </submittedName>
</protein>
<dbReference type="EMBL" id="PEOG01000072">
    <property type="protein sequence ID" value="PIM51274.1"/>
    <property type="molecule type" value="Genomic_DNA"/>
</dbReference>
<organism evidence="3 4">
    <name type="scientific">Roseateles chitinivorans</name>
    <dbReference type="NCBI Taxonomy" id="2917965"/>
    <lineage>
        <taxon>Bacteria</taxon>
        <taxon>Pseudomonadati</taxon>
        <taxon>Pseudomonadota</taxon>
        <taxon>Betaproteobacteria</taxon>
        <taxon>Burkholderiales</taxon>
        <taxon>Sphaerotilaceae</taxon>
        <taxon>Roseateles</taxon>
    </lineage>
</organism>
<feature type="transmembrane region" description="Helical" evidence="1">
    <location>
        <begin position="257"/>
        <end position="275"/>
    </location>
</feature>
<dbReference type="InterPro" id="IPR050879">
    <property type="entry name" value="Acyltransferase_3"/>
</dbReference>
<evidence type="ECO:0000259" key="2">
    <source>
        <dbReference type="Pfam" id="PF01757"/>
    </source>
</evidence>
<dbReference type="InterPro" id="IPR002656">
    <property type="entry name" value="Acyl_transf_3_dom"/>
</dbReference>
<feature type="transmembrane region" description="Helical" evidence="1">
    <location>
        <begin position="173"/>
        <end position="193"/>
    </location>
</feature>
<comment type="caution">
    <text evidence="3">The sequence shown here is derived from an EMBL/GenBank/DDBJ whole genome shotgun (WGS) entry which is preliminary data.</text>
</comment>
<evidence type="ECO:0000313" key="3">
    <source>
        <dbReference type="EMBL" id="PIM51274.1"/>
    </source>
</evidence>
<evidence type="ECO:0000313" key="4">
    <source>
        <dbReference type="Proteomes" id="UP000231501"/>
    </source>
</evidence>
<feature type="transmembrane region" description="Helical" evidence="1">
    <location>
        <begin position="40"/>
        <end position="57"/>
    </location>
</feature>
<keyword evidence="3" id="KW-0808">Transferase</keyword>
<evidence type="ECO:0000256" key="1">
    <source>
        <dbReference type="SAM" id="Phobius"/>
    </source>
</evidence>
<keyword evidence="1" id="KW-1133">Transmembrane helix</keyword>
<dbReference type="AlphaFoldDB" id="A0A2G9C6K0"/>
<dbReference type="GO" id="GO:0016020">
    <property type="term" value="C:membrane"/>
    <property type="evidence" value="ECO:0007669"/>
    <property type="project" value="TreeGrafter"/>
</dbReference>
<keyword evidence="4" id="KW-1185">Reference proteome</keyword>
<reference evidence="3 4" key="1">
    <citation type="submission" date="2017-11" db="EMBL/GenBank/DDBJ databases">
        <title>Draft genome sequence of Mitsuaria sp. HWN-4.</title>
        <authorList>
            <person name="Gundlapally S.R."/>
        </authorList>
    </citation>
    <scope>NUCLEOTIDE SEQUENCE [LARGE SCALE GENOMIC DNA]</scope>
    <source>
        <strain evidence="3 4">HWN-4</strain>
    </source>
</reference>
<feature type="transmembrane region" description="Helical" evidence="1">
    <location>
        <begin position="78"/>
        <end position="96"/>
    </location>
</feature>
<accession>A0A2G9C6K0</accession>
<dbReference type="Pfam" id="PF01757">
    <property type="entry name" value="Acyl_transf_3"/>
    <property type="match status" value="1"/>
</dbReference>
<proteinExistence type="predicted"/>
<dbReference type="OrthoDB" id="9814807at2"/>
<dbReference type="PANTHER" id="PTHR23028">
    <property type="entry name" value="ACETYLTRANSFERASE"/>
    <property type="match status" value="1"/>
</dbReference>
<dbReference type="PANTHER" id="PTHR23028:SF53">
    <property type="entry name" value="ACYL_TRANSF_3 DOMAIN-CONTAINING PROTEIN"/>
    <property type="match status" value="1"/>
</dbReference>
<feature type="transmembrane region" description="Helical" evidence="1">
    <location>
        <begin position="122"/>
        <end position="141"/>
    </location>
</feature>
<dbReference type="RefSeq" id="WP_099863454.1">
    <property type="nucleotide sequence ID" value="NZ_PEOG01000072.1"/>
</dbReference>
<gene>
    <name evidence="3" type="ORF">CS062_20640</name>
</gene>
<feature type="transmembrane region" description="Helical" evidence="1">
    <location>
        <begin position="295"/>
        <end position="315"/>
    </location>
</feature>
<keyword evidence="1" id="KW-0472">Membrane</keyword>
<feature type="domain" description="Acyltransferase 3" evidence="2">
    <location>
        <begin position="11"/>
        <end position="305"/>
    </location>
</feature>
<dbReference type="Proteomes" id="UP000231501">
    <property type="component" value="Unassembled WGS sequence"/>
</dbReference>
<feature type="transmembrane region" description="Helical" evidence="1">
    <location>
        <begin position="9"/>
        <end position="28"/>
    </location>
</feature>
<keyword evidence="1" id="KW-0812">Transmembrane</keyword>